<dbReference type="Pfam" id="PF13966">
    <property type="entry name" value="zf-RVT"/>
    <property type="match status" value="1"/>
</dbReference>
<comment type="caution">
    <text evidence="2">The sequence shown here is derived from an EMBL/GenBank/DDBJ whole genome shotgun (WGS) entry which is preliminary data.</text>
</comment>
<dbReference type="Proteomes" id="UP000826656">
    <property type="component" value="Unassembled WGS sequence"/>
</dbReference>
<proteinExistence type="predicted"/>
<feature type="domain" description="Reverse transcriptase zinc-binding" evidence="1">
    <location>
        <begin position="2"/>
        <end position="71"/>
    </location>
</feature>
<name>A0ABQ7UV62_SOLTU</name>
<evidence type="ECO:0000313" key="2">
    <source>
        <dbReference type="EMBL" id="KAH0755731.1"/>
    </source>
</evidence>
<dbReference type="EMBL" id="JAIVGD010000018">
    <property type="protein sequence ID" value="KAH0755731.1"/>
    <property type="molecule type" value="Genomic_DNA"/>
</dbReference>
<reference evidence="2 3" key="1">
    <citation type="journal article" date="2021" name="bioRxiv">
        <title>Chromosome-scale and haplotype-resolved genome assembly of a tetraploid potato cultivar.</title>
        <authorList>
            <person name="Sun H."/>
            <person name="Jiao W.-B."/>
            <person name="Krause K."/>
            <person name="Campoy J.A."/>
            <person name="Goel M."/>
            <person name="Folz-Donahue K."/>
            <person name="Kukat C."/>
            <person name="Huettel B."/>
            <person name="Schneeberger K."/>
        </authorList>
    </citation>
    <scope>NUCLEOTIDE SEQUENCE [LARGE SCALE GENOMIC DNA]</scope>
    <source>
        <strain evidence="2">SolTubOtavaFocal</strain>
        <tissue evidence="2">Leaves</tissue>
    </source>
</reference>
<keyword evidence="3" id="KW-1185">Reference proteome</keyword>
<organism evidence="2 3">
    <name type="scientific">Solanum tuberosum</name>
    <name type="common">Potato</name>
    <dbReference type="NCBI Taxonomy" id="4113"/>
    <lineage>
        <taxon>Eukaryota</taxon>
        <taxon>Viridiplantae</taxon>
        <taxon>Streptophyta</taxon>
        <taxon>Embryophyta</taxon>
        <taxon>Tracheophyta</taxon>
        <taxon>Spermatophyta</taxon>
        <taxon>Magnoliopsida</taxon>
        <taxon>eudicotyledons</taxon>
        <taxon>Gunneridae</taxon>
        <taxon>Pentapetalae</taxon>
        <taxon>asterids</taxon>
        <taxon>lamiids</taxon>
        <taxon>Solanales</taxon>
        <taxon>Solanaceae</taxon>
        <taxon>Solanoideae</taxon>
        <taxon>Solaneae</taxon>
        <taxon>Solanum</taxon>
    </lineage>
</organism>
<sequence>MRNGYIAMLGELNRLRIADLIWTSVAQPRHRMITWLAVQGRRLTKDRMLHLNIPVDNETCCLCRSQVMETTASLRPLHLVGTS</sequence>
<protein>
    <recommendedName>
        <fullName evidence="1">Reverse transcriptase zinc-binding domain-containing protein</fullName>
    </recommendedName>
</protein>
<accession>A0ABQ7UV62</accession>
<gene>
    <name evidence="2" type="ORF">KY290_026001</name>
</gene>
<evidence type="ECO:0000259" key="1">
    <source>
        <dbReference type="Pfam" id="PF13966"/>
    </source>
</evidence>
<dbReference type="InterPro" id="IPR026960">
    <property type="entry name" value="RVT-Znf"/>
</dbReference>
<evidence type="ECO:0000313" key="3">
    <source>
        <dbReference type="Proteomes" id="UP000826656"/>
    </source>
</evidence>